<reference evidence="2" key="1">
    <citation type="journal article" date="2017" name="Genome Biol.">
        <title>Comparative genomics reveals high biological diversity and specific adaptations in the industrially and medically important fungal genus Aspergillus.</title>
        <authorList>
            <person name="de Vries R.P."/>
            <person name="Riley R."/>
            <person name="Wiebenga A."/>
            <person name="Aguilar-Osorio G."/>
            <person name="Amillis S."/>
            <person name="Uchima C.A."/>
            <person name="Anderluh G."/>
            <person name="Asadollahi M."/>
            <person name="Askin M."/>
            <person name="Barry K."/>
            <person name="Battaglia E."/>
            <person name="Bayram O."/>
            <person name="Benocci T."/>
            <person name="Braus-Stromeyer S.A."/>
            <person name="Caldana C."/>
            <person name="Canovas D."/>
            <person name="Cerqueira G.C."/>
            <person name="Chen F."/>
            <person name="Chen W."/>
            <person name="Choi C."/>
            <person name="Clum A."/>
            <person name="Dos Santos R.A."/>
            <person name="Damasio A.R."/>
            <person name="Diallinas G."/>
            <person name="Emri T."/>
            <person name="Fekete E."/>
            <person name="Flipphi M."/>
            <person name="Freyberg S."/>
            <person name="Gallo A."/>
            <person name="Gournas C."/>
            <person name="Habgood R."/>
            <person name="Hainaut M."/>
            <person name="Harispe M.L."/>
            <person name="Henrissat B."/>
            <person name="Hilden K.S."/>
            <person name="Hope R."/>
            <person name="Hossain A."/>
            <person name="Karabika E."/>
            <person name="Karaffa L."/>
            <person name="Karanyi Z."/>
            <person name="Krasevec N."/>
            <person name="Kuo A."/>
            <person name="Kusch H."/>
            <person name="LaButti K."/>
            <person name="Lagendijk E.L."/>
            <person name="Lapidus A."/>
            <person name="Levasseur A."/>
            <person name="Lindquist E."/>
            <person name="Lipzen A."/>
            <person name="Logrieco A.F."/>
            <person name="MacCabe A."/>
            <person name="Maekelae M.R."/>
            <person name="Malavazi I."/>
            <person name="Melin P."/>
            <person name="Meyer V."/>
            <person name="Mielnichuk N."/>
            <person name="Miskei M."/>
            <person name="Molnar A.P."/>
            <person name="Mule G."/>
            <person name="Ngan C.Y."/>
            <person name="Orejas M."/>
            <person name="Orosz E."/>
            <person name="Ouedraogo J.P."/>
            <person name="Overkamp K.M."/>
            <person name="Park H.-S."/>
            <person name="Perrone G."/>
            <person name="Piumi F."/>
            <person name="Punt P.J."/>
            <person name="Ram A.F."/>
            <person name="Ramon A."/>
            <person name="Rauscher S."/>
            <person name="Record E."/>
            <person name="Riano-Pachon D.M."/>
            <person name="Robert V."/>
            <person name="Roehrig J."/>
            <person name="Ruller R."/>
            <person name="Salamov A."/>
            <person name="Salih N.S."/>
            <person name="Samson R.A."/>
            <person name="Sandor E."/>
            <person name="Sanguinetti M."/>
            <person name="Schuetze T."/>
            <person name="Sepcic K."/>
            <person name="Shelest E."/>
            <person name="Sherlock G."/>
            <person name="Sophianopoulou V."/>
            <person name="Squina F.M."/>
            <person name="Sun H."/>
            <person name="Susca A."/>
            <person name="Todd R.B."/>
            <person name="Tsang A."/>
            <person name="Unkles S.E."/>
            <person name="van de Wiele N."/>
            <person name="van Rossen-Uffink D."/>
            <person name="Oliveira J.V."/>
            <person name="Vesth T.C."/>
            <person name="Visser J."/>
            <person name="Yu J.-H."/>
            <person name="Zhou M."/>
            <person name="Andersen M.R."/>
            <person name="Archer D.B."/>
            <person name="Baker S.E."/>
            <person name="Benoit I."/>
            <person name="Brakhage A.A."/>
            <person name="Braus G.H."/>
            <person name="Fischer R."/>
            <person name="Frisvad J.C."/>
            <person name="Goldman G.H."/>
            <person name="Houbraken J."/>
            <person name="Oakley B."/>
            <person name="Pocsi I."/>
            <person name="Scazzocchio C."/>
            <person name="Seiboth B."/>
            <person name="vanKuyk P.A."/>
            <person name="Wortman J."/>
            <person name="Dyer P.S."/>
            <person name="Grigoriev I.V."/>
        </authorList>
    </citation>
    <scope>NUCLEOTIDE SEQUENCE [LARGE SCALE GENOMIC DNA]</scope>
    <source>
        <strain evidence="2">ATCC 16872 / CBS 172.66 / WB 5094</strain>
    </source>
</reference>
<dbReference type="OMA" id="CKASLSW"/>
<dbReference type="Proteomes" id="UP000184546">
    <property type="component" value="Unassembled WGS sequence"/>
</dbReference>
<dbReference type="AlphaFoldDB" id="A0A1L9WXU9"/>
<keyword evidence="2" id="KW-1185">Reference proteome</keyword>
<dbReference type="RefSeq" id="XP_020057370.1">
    <property type="nucleotide sequence ID" value="XM_020201117.1"/>
</dbReference>
<accession>A0A1L9WXU9</accession>
<dbReference type="GeneID" id="30974931"/>
<evidence type="ECO:0000313" key="2">
    <source>
        <dbReference type="Proteomes" id="UP000184546"/>
    </source>
</evidence>
<proteinExistence type="predicted"/>
<dbReference type="VEuPathDB" id="FungiDB:ASPACDRAFT_42530"/>
<dbReference type="EMBL" id="KV878975">
    <property type="protein sequence ID" value="OJK01031.1"/>
    <property type="molecule type" value="Genomic_DNA"/>
</dbReference>
<organism evidence="1 2">
    <name type="scientific">Aspergillus aculeatus (strain ATCC 16872 / CBS 172.66 / WB 5094)</name>
    <dbReference type="NCBI Taxonomy" id="690307"/>
    <lineage>
        <taxon>Eukaryota</taxon>
        <taxon>Fungi</taxon>
        <taxon>Dikarya</taxon>
        <taxon>Ascomycota</taxon>
        <taxon>Pezizomycotina</taxon>
        <taxon>Eurotiomycetes</taxon>
        <taxon>Eurotiomycetidae</taxon>
        <taxon>Eurotiales</taxon>
        <taxon>Aspergillaceae</taxon>
        <taxon>Aspergillus</taxon>
        <taxon>Aspergillus subgen. Circumdati</taxon>
    </lineage>
</organism>
<sequence>MDYFSYVPGDPNPVDTQPMDIIGDNQHHSAMIEDKDLEIMEAENEKLDQLVAQFTRGFEPSTLRNEVISALQSLAQSAFPGTYEHLLMLCFTTDDELQDMQEELERYLLLRYGQVPNELVPRATTKITDESYFASEIETLRRLLEPLRGDSTSPVYWLSLRRANPTKARQQLEAATKVINAFKKDVLAALHFDPQERKIVNPLPVSAERSAFVSMKHLRIDACKDTFHWDEYNQSNMNLTVLYHAYKALLCRTKPDKAREWGWLPPRVLEAPRASSPQASIGDLAYWPLRQAGNDKYDLLVKTALWLALARGLPAVHLFCDCARVFTSLIPAGDASPKTIVFLRRLTQLRVPVAVINPSPRIPVPFQKRCQKGDNDDYFEDVWRSDQDLEKDLAQNVSLYGMDTAKDIQRARPPLPRRSFQQQAQLIKDAVTVETSFADAWSRKDPASIPVQHRPPSVPEPELIWKVQPEPEEPDIFDKDDYVSVLF</sequence>
<evidence type="ECO:0000313" key="1">
    <source>
        <dbReference type="EMBL" id="OJK01031.1"/>
    </source>
</evidence>
<protein>
    <submittedName>
        <fullName evidence="1">Uncharacterized protein</fullName>
    </submittedName>
</protein>
<gene>
    <name evidence="1" type="ORF">ASPACDRAFT_42530</name>
</gene>
<name>A0A1L9WXU9_ASPA1</name>
<dbReference type="OrthoDB" id="4183264at2759"/>